<dbReference type="AlphaFoldDB" id="A0A117NGB4"/>
<comment type="caution">
    <text evidence="1">The sequence shown here is derived from an EMBL/GenBank/DDBJ whole genome shotgun (WGS) entry which is preliminary data.</text>
</comment>
<dbReference type="EMBL" id="LKAM01000011">
    <property type="protein sequence ID" value="KUM46462.1"/>
    <property type="molecule type" value="Genomic_DNA"/>
</dbReference>
<gene>
    <name evidence="1" type="ORF">ABT39_MTgene1563</name>
</gene>
<protein>
    <submittedName>
        <fullName evidence="1">Uncharacterized protein</fullName>
    </submittedName>
</protein>
<organism evidence="1">
    <name type="scientific">Picea glauca</name>
    <name type="common">White spruce</name>
    <name type="synonym">Pinus glauca</name>
    <dbReference type="NCBI Taxonomy" id="3330"/>
    <lineage>
        <taxon>Eukaryota</taxon>
        <taxon>Viridiplantae</taxon>
        <taxon>Streptophyta</taxon>
        <taxon>Embryophyta</taxon>
        <taxon>Tracheophyta</taxon>
        <taxon>Spermatophyta</taxon>
        <taxon>Pinopsida</taxon>
        <taxon>Pinidae</taxon>
        <taxon>Conifers I</taxon>
        <taxon>Pinales</taxon>
        <taxon>Pinaceae</taxon>
        <taxon>Picea</taxon>
    </lineage>
</organism>
<accession>A0A117NGB4</accession>
<proteinExistence type="predicted"/>
<reference evidence="1" key="1">
    <citation type="journal article" date="2015" name="Genome Biol. Evol.">
        <title>Organellar Genomes of White Spruce (Picea glauca): Assembly and Annotation.</title>
        <authorList>
            <person name="Jackman S.D."/>
            <person name="Warren R.L."/>
            <person name="Gibb E.A."/>
            <person name="Vandervalk B.P."/>
            <person name="Mohamadi H."/>
            <person name="Chu J."/>
            <person name="Raymond A."/>
            <person name="Pleasance S."/>
            <person name="Coope R."/>
            <person name="Wildung M.R."/>
            <person name="Ritland C.E."/>
            <person name="Bousquet J."/>
            <person name="Jones S.J."/>
            <person name="Bohlmann J."/>
            <person name="Birol I."/>
        </authorList>
    </citation>
    <scope>NUCLEOTIDE SEQUENCE [LARGE SCALE GENOMIC DNA]</scope>
    <source>
        <tissue evidence="1">Flushing bud</tissue>
    </source>
</reference>
<evidence type="ECO:0000313" key="1">
    <source>
        <dbReference type="EMBL" id="KUM46462.1"/>
    </source>
</evidence>
<geneLocation type="mitochondrion" evidence="1"/>
<name>A0A117NGB4_PICGL</name>
<sequence>MKEQKPIECKKLRGLDYNPDAAVPAQRNYRLYLLDVTTDLMIELIRVQYAPGRTR</sequence>
<keyword evidence="1" id="KW-0496">Mitochondrion</keyword>